<dbReference type="STRING" id="407821.A0A087ULL7"/>
<feature type="domain" description="Ig-like" evidence="3">
    <location>
        <begin position="108"/>
        <end position="190"/>
    </location>
</feature>
<feature type="domain" description="Ig-like" evidence="3">
    <location>
        <begin position="18"/>
        <end position="100"/>
    </location>
</feature>
<dbReference type="SUPFAM" id="SSF48726">
    <property type="entry name" value="Immunoglobulin"/>
    <property type="match status" value="3"/>
</dbReference>
<protein>
    <submittedName>
        <fullName evidence="4">Peroxidasin-like protein</fullName>
    </submittedName>
</protein>
<dbReference type="EMBL" id="KK120427">
    <property type="protein sequence ID" value="KFM78256.1"/>
    <property type="molecule type" value="Genomic_DNA"/>
</dbReference>
<evidence type="ECO:0000256" key="1">
    <source>
        <dbReference type="ARBA" id="ARBA00023157"/>
    </source>
</evidence>
<dbReference type="InterPro" id="IPR003599">
    <property type="entry name" value="Ig_sub"/>
</dbReference>
<dbReference type="Proteomes" id="UP000054359">
    <property type="component" value="Unassembled WGS sequence"/>
</dbReference>
<accession>A0A087ULL7</accession>
<dbReference type="InterPro" id="IPR013098">
    <property type="entry name" value="Ig_I-set"/>
</dbReference>
<keyword evidence="2" id="KW-0393">Immunoglobulin domain</keyword>
<dbReference type="GO" id="GO:0007411">
    <property type="term" value="P:axon guidance"/>
    <property type="evidence" value="ECO:0007669"/>
    <property type="project" value="TreeGrafter"/>
</dbReference>
<organism evidence="4 5">
    <name type="scientific">Stegodyphus mimosarum</name>
    <name type="common">African social velvet spider</name>
    <dbReference type="NCBI Taxonomy" id="407821"/>
    <lineage>
        <taxon>Eukaryota</taxon>
        <taxon>Metazoa</taxon>
        <taxon>Ecdysozoa</taxon>
        <taxon>Arthropoda</taxon>
        <taxon>Chelicerata</taxon>
        <taxon>Arachnida</taxon>
        <taxon>Araneae</taxon>
        <taxon>Araneomorphae</taxon>
        <taxon>Entelegynae</taxon>
        <taxon>Eresoidea</taxon>
        <taxon>Eresidae</taxon>
        <taxon>Stegodyphus</taxon>
    </lineage>
</organism>
<dbReference type="SMART" id="SM00408">
    <property type="entry name" value="IGc2"/>
    <property type="match status" value="3"/>
</dbReference>
<dbReference type="GO" id="GO:0007156">
    <property type="term" value="P:homophilic cell adhesion via plasma membrane adhesion molecules"/>
    <property type="evidence" value="ECO:0007669"/>
    <property type="project" value="TreeGrafter"/>
</dbReference>
<evidence type="ECO:0000256" key="2">
    <source>
        <dbReference type="ARBA" id="ARBA00023319"/>
    </source>
</evidence>
<dbReference type="PANTHER" id="PTHR10075:SF100">
    <property type="entry name" value="FASCICLIN-2"/>
    <property type="match status" value="1"/>
</dbReference>
<dbReference type="Pfam" id="PF07679">
    <property type="entry name" value="I-set"/>
    <property type="match status" value="2"/>
</dbReference>
<dbReference type="GO" id="GO:0030424">
    <property type="term" value="C:axon"/>
    <property type="evidence" value="ECO:0007669"/>
    <property type="project" value="TreeGrafter"/>
</dbReference>
<dbReference type="PANTHER" id="PTHR10075">
    <property type="entry name" value="BASIGIN RELATED"/>
    <property type="match status" value="1"/>
</dbReference>
<dbReference type="InterPro" id="IPR007110">
    <property type="entry name" value="Ig-like_dom"/>
</dbReference>
<keyword evidence="5" id="KW-1185">Reference proteome</keyword>
<dbReference type="FunFam" id="2.60.40.10:FF:000032">
    <property type="entry name" value="palladin isoform X1"/>
    <property type="match status" value="2"/>
</dbReference>
<name>A0A087ULL7_STEMI</name>
<evidence type="ECO:0000259" key="3">
    <source>
        <dbReference type="PROSITE" id="PS50835"/>
    </source>
</evidence>
<gene>
    <name evidence="4" type="ORF">X975_21995</name>
</gene>
<dbReference type="GO" id="GO:0070593">
    <property type="term" value="P:dendrite self-avoidance"/>
    <property type="evidence" value="ECO:0007669"/>
    <property type="project" value="TreeGrafter"/>
</dbReference>
<keyword evidence="1" id="KW-1015">Disulfide bond</keyword>
<sequence length="301" mass="32536">MRTILLVRGEGPASGEEPQLTISPSTYEAQRLETVKFQCRVTATPTPSITWSFSGGQLPEDSSQLGGTLTLPRVTESHQGVYVCTASNVHGTAQAQARLLIASRRSPPTARVEPERQTIMQGSSGELRCIVSGIPKPAVSWSKVGADLSNRHKIEDDNLYISDVTIEDRGLYVCRAENRDGSAQASAIVEVERREVPAIELYPEATQVVLRGGSTLFQCRVTAGIPTPTVEWIRADGSPFTSSTEILNGGVIRFNRVTGDEEGTYICTAENSGGRVTAKAVLQIQGAPVVRIIQANPYRVR</sequence>
<dbReference type="AlphaFoldDB" id="A0A087ULL7"/>
<dbReference type="InterPro" id="IPR003598">
    <property type="entry name" value="Ig_sub2"/>
</dbReference>
<evidence type="ECO:0000313" key="5">
    <source>
        <dbReference type="Proteomes" id="UP000054359"/>
    </source>
</evidence>
<dbReference type="GO" id="GO:0098632">
    <property type="term" value="F:cell-cell adhesion mediator activity"/>
    <property type="evidence" value="ECO:0007669"/>
    <property type="project" value="TreeGrafter"/>
</dbReference>
<dbReference type="OMA" id="TVWCIAR"/>
<dbReference type="CDD" id="cd00096">
    <property type="entry name" value="Ig"/>
    <property type="match status" value="1"/>
</dbReference>
<dbReference type="PROSITE" id="PS50835">
    <property type="entry name" value="IG_LIKE"/>
    <property type="match status" value="3"/>
</dbReference>
<feature type="domain" description="Ig-like" evidence="3">
    <location>
        <begin position="197"/>
        <end position="283"/>
    </location>
</feature>
<dbReference type="OrthoDB" id="6514856at2759"/>
<reference evidence="4 5" key="1">
    <citation type="submission" date="2013-11" db="EMBL/GenBank/DDBJ databases">
        <title>Genome sequencing of Stegodyphus mimosarum.</title>
        <authorList>
            <person name="Bechsgaard J."/>
        </authorList>
    </citation>
    <scope>NUCLEOTIDE SEQUENCE [LARGE SCALE GENOMIC DNA]</scope>
</reference>
<dbReference type="InterPro" id="IPR036179">
    <property type="entry name" value="Ig-like_dom_sf"/>
</dbReference>
<dbReference type="InterPro" id="IPR013783">
    <property type="entry name" value="Ig-like_fold"/>
</dbReference>
<proteinExistence type="predicted"/>
<feature type="non-terminal residue" evidence="4">
    <location>
        <position position="301"/>
    </location>
</feature>
<dbReference type="Gene3D" id="2.60.40.10">
    <property type="entry name" value="Immunoglobulins"/>
    <property type="match status" value="3"/>
</dbReference>
<dbReference type="SMART" id="SM00409">
    <property type="entry name" value="IG"/>
    <property type="match status" value="3"/>
</dbReference>
<dbReference type="Pfam" id="PF13927">
    <property type="entry name" value="Ig_3"/>
    <property type="match status" value="1"/>
</dbReference>
<evidence type="ECO:0000313" key="4">
    <source>
        <dbReference type="EMBL" id="KFM78256.1"/>
    </source>
</evidence>
<dbReference type="GO" id="GO:0005886">
    <property type="term" value="C:plasma membrane"/>
    <property type="evidence" value="ECO:0007669"/>
    <property type="project" value="TreeGrafter"/>
</dbReference>